<dbReference type="RefSeq" id="WP_089807095.1">
    <property type="nucleotide sequence ID" value="NZ_FOYT01000001.1"/>
</dbReference>
<evidence type="ECO:0000313" key="3">
    <source>
        <dbReference type="Proteomes" id="UP000198531"/>
    </source>
</evidence>
<dbReference type="SUPFAM" id="SSF110296">
    <property type="entry name" value="Oligoxyloglucan reducing end-specific cellobiohydrolase"/>
    <property type="match status" value="1"/>
</dbReference>
<feature type="region of interest" description="Disordered" evidence="1">
    <location>
        <begin position="294"/>
        <end position="314"/>
    </location>
</feature>
<dbReference type="OrthoDB" id="197823at2157"/>
<dbReference type="AlphaFoldDB" id="A0A1I6GTJ3"/>
<dbReference type="Gene3D" id="2.130.10.10">
    <property type="entry name" value="YVTN repeat-like/Quinoprotein amine dehydrogenase"/>
    <property type="match status" value="1"/>
</dbReference>
<dbReference type="STRING" id="553469.SAMN04487947_1623"/>
<dbReference type="Proteomes" id="UP000198531">
    <property type="component" value="Unassembled WGS sequence"/>
</dbReference>
<evidence type="ECO:0008006" key="4">
    <source>
        <dbReference type="Google" id="ProtNLM"/>
    </source>
</evidence>
<organism evidence="2 3">
    <name type="scientific">Halogeometricum rufum</name>
    <dbReference type="NCBI Taxonomy" id="553469"/>
    <lineage>
        <taxon>Archaea</taxon>
        <taxon>Methanobacteriati</taxon>
        <taxon>Methanobacteriota</taxon>
        <taxon>Stenosarchaea group</taxon>
        <taxon>Halobacteria</taxon>
        <taxon>Halobacteriales</taxon>
        <taxon>Haloferacaceae</taxon>
        <taxon>Halogeometricum</taxon>
    </lineage>
</organism>
<gene>
    <name evidence="2" type="ORF">SAMN04487947_1623</name>
</gene>
<feature type="compositionally biased region" description="Gly residues" evidence="1">
    <location>
        <begin position="301"/>
        <end position="313"/>
    </location>
</feature>
<evidence type="ECO:0000256" key="1">
    <source>
        <dbReference type="SAM" id="MobiDB-lite"/>
    </source>
</evidence>
<keyword evidence="3" id="KW-1185">Reference proteome</keyword>
<dbReference type="EMBL" id="FOYT01000001">
    <property type="protein sequence ID" value="SFR45401.1"/>
    <property type="molecule type" value="Genomic_DNA"/>
</dbReference>
<reference evidence="3" key="1">
    <citation type="submission" date="2016-10" db="EMBL/GenBank/DDBJ databases">
        <authorList>
            <person name="Varghese N."/>
            <person name="Submissions S."/>
        </authorList>
    </citation>
    <scope>NUCLEOTIDE SEQUENCE [LARGE SCALE GENOMIC DNA]</scope>
    <source>
        <strain evidence="3">CGMCC 1.7736</strain>
    </source>
</reference>
<evidence type="ECO:0000313" key="2">
    <source>
        <dbReference type="EMBL" id="SFR45401.1"/>
    </source>
</evidence>
<protein>
    <recommendedName>
        <fullName evidence="4">Glycosyl hydrolase</fullName>
    </recommendedName>
</protein>
<dbReference type="InterPro" id="IPR015943">
    <property type="entry name" value="WD40/YVTN_repeat-like_dom_sf"/>
</dbReference>
<sequence length="337" mass="36509">MLLAGTEDGVYRVEGVRDGRETEVRRVLAADRVFRIRRFDALDGLFVAAQSGLYHSLDGDDWERIPVPEDEVYAVAAGPAGDRLYVGTRPARLFVADAGSVPPSDASAWEAVAGFDALRDRCDWGLARHDGVAQVRSLRTHPTAPDRLVAGVEVGGVHVSDDGGETWTTRGIEGFDAPHTDDVHHLAGDAETMVASTGSGLYRTTDVGRTWRRLDGDHRQRYFKEAFVHESRVYAGGAPAHPATWDEDDDHALFVSRGGRTLERASSPATGELPLGWCRAGDDVVTATHRGTLLRRRRGDGGPGGGDDAAGGGDWERLASLPTLRSRGYLPTCWFEP</sequence>
<proteinExistence type="predicted"/>
<accession>A0A1I6GTJ3</accession>
<name>A0A1I6GTJ3_9EURY</name>